<dbReference type="Proteomes" id="UP000680231">
    <property type="component" value="Genome"/>
</dbReference>
<evidence type="ECO:0000313" key="3">
    <source>
        <dbReference type="Proteomes" id="UP000680231"/>
    </source>
</evidence>
<dbReference type="EMBL" id="MH620819">
    <property type="protein sequence ID" value="QBP37029.1"/>
    <property type="molecule type" value="Genomic_RNA"/>
</dbReference>
<name>A0A482JSJ9_9VIRU</name>
<dbReference type="GO" id="GO:0019028">
    <property type="term" value="C:viral capsid"/>
    <property type="evidence" value="ECO:0007669"/>
    <property type="project" value="UniProtKB-KW"/>
</dbReference>
<protein>
    <submittedName>
        <fullName evidence="2">Coat protein</fullName>
    </submittedName>
</protein>
<keyword evidence="3" id="KW-1185">Reference proteome</keyword>
<sequence>MAAPVALRNFGPVDNAAYYQAWLKSDPLFDKLFMSRISFEPFLGNMTDGMLPTMNYLAWCGRYFVVHPNKILNRMNVMVSSWADLMGPQIAMDKFPTENEARKMCVEAVQQLIDDNRVSTLGSATAASYAEKYPEAPANEWATFKAAEPHENAIEVAIKILRHLAGSASGVFAVGGVGIIIHIYLATLKRGMISEQFITKITSGLLADLQISNMNVDAAACELFYSVFGQYVDETNISVITQRWLGLLPITALRLRLTVTQAAGGGLTALSVTGRAIRIFSDFDWGRIRQLYFDEWTNFEQAVALVGNNEWYGFRKELGIVSSTKYKNLSYVAKELLLKVNGEASLRSYAGWTRRARFQGVVDTLVATYETDKTKNILDGTAMPAIREDADVVALRTNILAGGNVYA</sequence>
<feature type="transmembrane region" description="Helical" evidence="1">
    <location>
        <begin position="164"/>
        <end position="185"/>
    </location>
</feature>
<keyword evidence="2" id="KW-0946">Virion</keyword>
<proteinExistence type="predicted"/>
<reference evidence="2" key="1">
    <citation type="submission" date="2018-07" db="EMBL/GenBank/DDBJ databases">
        <title>Glowworm (Lampyris noctiluca) RNA viruses.</title>
        <authorList>
            <person name="Jurvansuu J."/>
            <person name="Viljakainen L."/>
        </authorList>
    </citation>
    <scope>NUCLEOTIDE SEQUENCE</scope>
    <source>
        <strain evidence="2">17FIN7</strain>
    </source>
</reference>
<accession>A0A482JSJ9</accession>
<keyword evidence="1" id="KW-0812">Transmembrane</keyword>
<keyword evidence="2" id="KW-0167">Capsid protein</keyword>
<keyword evidence="1" id="KW-1133">Transmembrane helix</keyword>
<keyword evidence="1" id="KW-0472">Membrane</keyword>
<evidence type="ECO:0000256" key="1">
    <source>
        <dbReference type="SAM" id="Phobius"/>
    </source>
</evidence>
<organism evidence="2 3">
    <name type="scientific">Lampyris noctiluca chuvirus-like virus 1</name>
    <dbReference type="NCBI Taxonomy" id="2553070"/>
    <lineage>
        <taxon>Viruses</taxon>
        <taxon>Riboviria</taxon>
        <taxon>Orthornavirae</taxon>
        <taxon>Negarnaviricota</taxon>
        <taxon>Haploviricotina</taxon>
        <taxon>Monjiviricetes</taxon>
        <taxon>Jingchuvirales</taxon>
        <taxon>Chuviridae</taxon>
        <taxon>Scarabeuvirus</taxon>
        <taxon>Scarabeuvirus lampyris</taxon>
    </lineage>
</organism>
<evidence type="ECO:0000313" key="2">
    <source>
        <dbReference type="EMBL" id="QBP37029.1"/>
    </source>
</evidence>